<accession>A0A381PQV7</accession>
<dbReference type="HAMAP" id="MF_00376">
    <property type="entry name" value="Dephospho_CoA_kinase"/>
    <property type="match status" value="1"/>
</dbReference>
<keyword evidence="2" id="KW-0067">ATP-binding</keyword>
<evidence type="ECO:0000256" key="1">
    <source>
        <dbReference type="ARBA" id="ARBA00022741"/>
    </source>
</evidence>
<organism evidence="3">
    <name type="scientific">marine metagenome</name>
    <dbReference type="NCBI Taxonomy" id="408172"/>
    <lineage>
        <taxon>unclassified sequences</taxon>
        <taxon>metagenomes</taxon>
        <taxon>ecological metagenomes</taxon>
    </lineage>
</organism>
<evidence type="ECO:0000256" key="2">
    <source>
        <dbReference type="ARBA" id="ARBA00022840"/>
    </source>
</evidence>
<dbReference type="GO" id="GO:0004140">
    <property type="term" value="F:dephospho-CoA kinase activity"/>
    <property type="evidence" value="ECO:0007669"/>
    <property type="project" value="InterPro"/>
</dbReference>
<dbReference type="CDD" id="cd02022">
    <property type="entry name" value="DPCK"/>
    <property type="match status" value="1"/>
</dbReference>
<keyword evidence="1" id="KW-0547">Nucleotide-binding</keyword>
<evidence type="ECO:0008006" key="4">
    <source>
        <dbReference type="Google" id="ProtNLM"/>
    </source>
</evidence>
<dbReference type="PROSITE" id="PS51219">
    <property type="entry name" value="DPCK"/>
    <property type="match status" value="1"/>
</dbReference>
<dbReference type="Gene3D" id="3.40.50.300">
    <property type="entry name" value="P-loop containing nucleotide triphosphate hydrolases"/>
    <property type="match status" value="1"/>
</dbReference>
<proteinExistence type="inferred from homology"/>
<dbReference type="InterPro" id="IPR001977">
    <property type="entry name" value="Depp_CoAkinase"/>
</dbReference>
<name>A0A381PQV7_9ZZZZ</name>
<dbReference type="PANTHER" id="PTHR10695:SF46">
    <property type="entry name" value="BIFUNCTIONAL COENZYME A SYNTHASE-RELATED"/>
    <property type="match status" value="1"/>
</dbReference>
<dbReference type="Pfam" id="PF01121">
    <property type="entry name" value="CoaE"/>
    <property type="match status" value="1"/>
</dbReference>
<gene>
    <name evidence="3" type="ORF">METZ01_LOCUS22289</name>
</gene>
<dbReference type="EMBL" id="UINC01001061">
    <property type="protein sequence ID" value="SUZ69435.1"/>
    <property type="molecule type" value="Genomic_DNA"/>
</dbReference>
<reference evidence="3" key="1">
    <citation type="submission" date="2018-05" db="EMBL/GenBank/DDBJ databases">
        <authorList>
            <person name="Lanie J.A."/>
            <person name="Ng W.-L."/>
            <person name="Kazmierczak K.M."/>
            <person name="Andrzejewski T.M."/>
            <person name="Davidsen T.M."/>
            <person name="Wayne K.J."/>
            <person name="Tettelin H."/>
            <person name="Glass J.I."/>
            <person name="Rusch D."/>
            <person name="Podicherti R."/>
            <person name="Tsui H.-C.T."/>
            <person name="Winkler M.E."/>
        </authorList>
    </citation>
    <scope>NUCLEOTIDE SEQUENCE</scope>
</reference>
<evidence type="ECO:0000313" key="3">
    <source>
        <dbReference type="EMBL" id="SUZ69435.1"/>
    </source>
</evidence>
<dbReference type="PANTHER" id="PTHR10695">
    <property type="entry name" value="DEPHOSPHO-COA KINASE-RELATED"/>
    <property type="match status" value="1"/>
</dbReference>
<protein>
    <recommendedName>
        <fullName evidence="4">Dephospho-CoA kinase</fullName>
    </recommendedName>
</protein>
<dbReference type="SUPFAM" id="SSF52540">
    <property type="entry name" value="P-loop containing nucleoside triphosphate hydrolases"/>
    <property type="match status" value="1"/>
</dbReference>
<dbReference type="GO" id="GO:0005524">
    <property type="term" value="F:ATP binding"/>
    <property type="evidence" value="ECO:0007669"/>
    <property type="project" value="UniProtKB-KW"/>
</dbReference>
<dbReference type="InterPro" id="IPR027417">
    <property type="entry name" value="P-loop_NTPase"/>
</dbReference>
<dbReference type="NCBIfam" id="TIGR00152">
    <property type="entry name" value="dephospho-CoA kinase"/>
    <property type="match status" value="1"/>
</dbReference>
<sequence>MFVVGLTGGIGSGKSTVTRCFQNFGVCVVDADDLSREVVQPGSKALDEVARHFGSTILQKNGTLDRSQLRQIVFTNPTEKAWLEGLLHPLIADLIQIRLTACGSAYCLLASPLLLETDQHKFVDRVLVVDVSEETQFTRTFNRDGGDPTTIKAIIASQSERNMRLRRADDILINERSKATLKREVTDLHNQYLKLAVIDE</sequence>
<dbReference type="AlphaFoldDB" id="A0A381PQV7"/>
<dbReference type="GO" id="GO:0015937">
    <property type="term" value="P:coenzyme A biosynthetic process"/>
    <property type="evidence" value="ECO:0007669"/>
    <property type="project" value="InterPro"/>
</dbReference>